<name>A0A8H9G103_9SPHI</name>
<feature type="domain" description="DUF5126" evidence="3">
    <location>
        <begin position="131"/>
        <end position="229"/>
    </location>
</feature>
<dbReference type="Gene3D" id="2.60.120.260">
    <property type="entry name" value="Galactose-binding domain-like"/>
    <property type="match status" value="1"/>
</dbReference>
<dbReference type="Pfam" id="PF16391">
    <property type="entry name" value="DUF5000"/>
    <property type="match status" value="1"/>
</dbReference>
<comment type="caution">
    <text evidence="4">The sequence shown here is derived from an EMBL/GenBank/DDBJ whole genome shotgun (WGS) entry which is preliminary data.</text>
</comment>
<proteinExistence type="predicted"/>
<dbReference type="InterPro" id="IPR032164">
    <property type="entry name" value="DUF5000"/>
</dbReference>
<dbReference type="Proteomes" id="UP000614460">
    <property type="component" value="Unassembled WGS sequence"/>
</dbReference>
<dbReference type="AlphaFoldDB" id="A0A8H9G103"/>
<dbReference type="InterPro" id="IPR008979">
    <property type="entry name" value="Galactose-bd-like_sf"/>
</dbReference>
<feature type="domain" description="DUF4959" evidence="1">
    <location>
        <begin position="25"/>
        <end position="128"/>
    </location>
</feature>
<dbReference type="Pfam" id="PF17166">
    <property type="entry name" value="DUF5126"/>
    <property type="match status" value="1"/>
</dbReference>
<dbReference type="EMBL" id="BMKM01000005">
    <property type="protein sequence ID" value="GGE25167.1"/>
    <property type="molecule type" value="Genomic_DNA"/>
</dbReference>
<evidence type="ECO:0000313" key="4">
    <source>
        <dbReference type="EMBL" id="GGE25167.1"/>
    </source>
</evidence>
<organism evidence="4 5">
    <name type="scientific">Sphingobacterium cellulitidis</name>
    <dbReference type="NCBI Taxonomy" id="1768011"/>
    <lineage>
        <taxon>Bacteria</taxon>
        <taxon>Pseudomonadati</taxon>
        <taxon>Bacteroidota</taxon>
        <taxon>Sphingobacteriia</taxon>
        <taxon>Sphingobacteriales</taxon>
        <taxon>Sphingobacteriaceae</taxon>
        <taxon>Sphingobacterium</taxon>
    </lineage>
</organism>
<dbReference type="InterPro" id="IPR032527">
    <property type="entry name" value="DUF4959"/>
</dbReference>
<evidence type="ECO:0000259" key="1">
    <source>
        <dbReference type="Pfam" id="PF16323"/>
    </source>
</evidence>
<evidence type="ECO:0000259" key="3">
    <source>
        <dbReference type="Pfam" id="PF17166"/>
    </source>
</evidence>
<feature type="domain" description="DUF5000" evidence="2">
    <location>
        <begin position="268"/>
        <end position="416"/>
    </location>
</feature>
<dbReference type="SUPFAM" id="SSF49785">
    <property type="entry name" value="Galactose-binding domain-like"/>
    <property type="match status" value="1"/>
</dbReference>
<evidence type="ECO:0000313" key="5">
    <source>
        <dbReference type="Proteomes" id="UP000614460"/>
    </source>
</evidence>
<sequence length="420" mass="46683">MVINLNSKAMKRIIYSMIILFALIGCKEEGRLDFIDGQGAAPSSVEVKAVRNTSGGAIITYKVPADPNLLGVKAVYTRNGKTVETKGSIYVDTLMVEGFGSSAEQKIEIFGIGRNEKLSAPVSVTINPLPPPVQVVKFDVEAGFGGVVLGIDENKTNADLSLILLADTLGNGTFLDIQTFHTKSGKIKFSRRGLKIKPTKFGMYLRDRWNNVSDTIYRTLTPVEEVRIPSELFRNAALPTDYFLTAENNSGYRLEQLWLGADASTAGDFYATSHSAPIPQWFTIELGQKVSISRIQKWPRQGYELYSSTAPRTFEVWGSDNPNPDGSFDNSWFLIGEFEQFKPSGYGEGREVGPVTAEDEDYWYNKTEFDVVPTESATDPYRPVTHIRIRVTSTFQTYGTETSRSQVIIAQLAFWGQIKK</sequence>
<dbReference type="InterPro" id="IPR033431">
    <property type="entry name" value="DUF5126"/>
</dbReference>
<reference evidence="4" key="2">
    <citation type="submission" date="2020-09" db="EMBL/GenBank/DDBJ databases">
        <authorList>
            <person name="Sun Q."/>
            <person name="Zhou Y."/>
        </authorList>
    </citation>
    <scope>NUCLEOTIDE SEQUENCE</scope>
    <source>
        <strain evidence="4">CGMCC 1.15966</strain>
    </source>
</reference>
<keyword evidence="5" id="KW-1185">Reference proteome</keyword>
<evidence type="ECO:0008006" key="6">
    <source>
        <dbReference type="Google" id="ProtNLM"/>
    </source>
</evidence>
<gene>
    <name evidence="4" type="ORF">GCM10011516_23520</name>
</gene>
<evidence type="ECO:0000259" key="2">
    <source>
        <dbReference type="Pfam" id="PF16391"/>
    </source>
</evidence>
<dbReference type="Pfam" id="PF16323">
    <property type="entry name" value="DUF4959"/>
    <property type="match status" value="1"/>
</dbReference>
<protein>
    <recommendedName>
        <fullName evidence="6">DUF4959 domain-containing protein</fullName>
    </recommendedName>
</protein>
<reference evidence="4" key="1">
    <citation type="journal article" date="2014" name="Int. J. Syst. Evol. Microbiol.">
        <title>Complete genome sequence of Corynebacterium casei LMG S-19264T (=DSM 44701T), isolated from a smear-ripened cheese.</title>
        <authorList>
            <consortium name="US DOE Joint Genome Institute (JGI-PGF)"/>
            <person name="Walter F."/>
            <person name="Albersmeier A."/>
            <person name="Kalinowski J."/>
            <person name="Ruckert C."/>
        </authorList>
    </citation>
    <scope>NUCLEOTIDE SEQUENCE</scope>
    <source>
        <strain evidence="4">CGMCC 1.15966</strain>
    </source>
</reference>
<accession>A0A8H9G103</accession>